<keyword evidence="2" id="KW-1185">Reference proteome</keyword>
<organism evidence="1 2">
    <name type="scientific">Hydnum rufescens UP504</name>
    <dbReference type="NCBI Taxonomy" id="1448309"/>
    <lineage>
        <taxon>Eukaryota</taxon>
        <taxon>Fungi</taxon>
        <taxon>Dikarya</taxon>
        <taxon>Basidiomycota</taxon>
        <taxon>Agaricomycotina</taxon>
        <taxon>Agaricomycetes</taxon>
        <taxon>Cantharellales</taxon>
        <taxon>Hydnaceae</taxon>
        <taxon>Hydnum</taxon>
    </lineage>
</organism>
<reference evidence="1" key="1">
    <citation type="journal article" date="2020" name="Nat. Commun.">
        <title>Large-scale genome sequencing of mycorrhizal fungi provides insights into the early evolution of symbiotic traits.</title>
        <authorList>
            <person name="Miyauchi S."/>
            <person name="Kiss E."/>
            <person name="Kuo A."/>
            <person name="Drula E."/>
            <person name="Kohler A."/>
            <person name="Sanchez-Garcia M."/>
            <person name="Morin E."/>
            <person name="Andreopoulos B."/>
            <person name="Barry K.W."/>
            <person name="Bonito G."/>
            <person name="Buee M."/>
            <person name="Carver A."/>
            <person name="Chen C."/>
            <person name="Cichocki N."/>
            <person name="Clum A."/>
            <person name="Culley D."/>
            <person name="Crous P.W."/>
            <person name="Fauchery L."/>
            <person name="Girlanda M."/>
            <person name="Hayes R.D."/>
            <person name="Keri Z."/>
            <person name="LaButti K."/>
            <person name="Lipzen A."/>
            <person name="Lombard V."/>
            <person name="Magnuson J."/>
            <person name="Maillard F."/>
            <person name="Murat C."/>
            <person name="Nolan M."/>
            <person name="Ohm R.A."/>
            <person name="Pangilinan J."/>
            <person name="Pereira M.F."/>
            <person name="Perotto S."/>
            <person name="Peter M."/>
            <person name="Pfister S."/>
            <person name="Riley R."/>
            <person name="Sitrit Y."/>
            <person name="Stielow J.B."/>
            <person name="Szollosi G."/>
            <person name="Zifcakova L."/>
            <person name="Stursova M."/>
            <person name="Spatafora J.W."/>
            <person name="Tedersoo L."/>
            <person name="Vaario L.M."/>
            <person name="Yamada A."/>
            <person name="Yan M."/>
            <person name="Wang P."/>
            <person name="Xu J."/>
            <person name="Bruns T."/>
            <person name="Baldrian P."/>
            <person name="Vilgalys R."/>
            <person name="Dunand C."/>
            <person name="Henrissat B."/>
            <person name="Grigoriev I.V."/>
            <person name="Hibbett D."/>
            <person name="Nagy L.G."/>
            <person name="Martin F.M."/>
        </authorList>
    </citation>
    <scope>NUCLEOTIDE SEQUENCE</scope>
    <source>
        <strain evidence="1">UP504</strain>
    </source>
</reference>
<proteinExistence type="predicted"/>
<evidence type="ECO:0000313" key="2">
    <source>
        <dbReference type="Proteomes" id="UP000886523"/>
    </source>
</evidence>
<protein>
    <submittedName>
        <fullName evidence="1">Uncharacterized protein</fullName>
    </submittedName>
</protein>
<accession>A0A9P6DZY8</accession>
<sequence>MTSQDHPRPDLGDIGFPTFHKDVFPRNGYQHASKPVVHVYTNRTREGRTTCDIYGNREPGQDRTCCHWPKGWTYTAKPSAMDRMGYSVTQSPPRLNKVAKSQYNESGSIRTPMTHRVDATAIFKNGILESRRSELFNSSRTVKPKWTKRSSRPQHFVTTMSMAVARKDEHMP</sequence>
<name>A0A9P6DZY8_9AGAM</name>
<dbReference type="AlphaFoldDB" id="A0A9P6DZY8"/>
<dbReference type="Proteomes" id="UP000886523">
    <property type="component" value="Unassembled WGS sequence"/>
</dbReference>
<dbReference type="EMBL" id="MU128909">
    <property type="protein sequence ID" value="KAF9521031.1"/>
    <property type="molecule type" value="Genomic_DNA"/>
</dbReference>
<gene>
    <name evidence="1" type="ORF">BS47DRAFT_1356987</name>
</gene>
<comment type="caution">
    <text evidence="1">The sequence shown here is derived from an EMBL/GenBank/DDBJ whole genome shotgun (WGS) entry which is preliminary data.</text>
</comment>
<evidence type="ECO:0000313" key="1">
    <source>
        <dbReference type="EMBL" id="KAF9521031.1"/>
    </source>
</evidence>